<organism evidence="1">
    <name type="scientific">marine sediment metagenome</name>
    <dbReference type="NCBI Taxonomy" id="412755"/>
    <lineage>
        <taxon>unclassified sequences</taxon>
        <taxon>metagenomes</taxon>
        <taxon>ecological metagenomes</taxon>
    </lineage>
</organism>
<reference evidence="1" key="1">
    <citation type="journal article" date="2014" name="Front. Microbiol.">
        <title>High frequency of phylogenetically diverse reductive dehalogenase-homologous genes in deep subseafloor sedimentary metagenomes.</title>
        <authorList>
            <person name="Kawai M."/>
            <person name="Futagami T."/>
            <person name="Toyoda A."/>
            <person name="Takaki Y."/>
            <person name="Nishi S."/>
            <person name="Hori S."/>
            <person name="Arai W."/>
            <person name="Tsubouchi T."/>
            <person name="Morono Y."/>
            <person name="Uchiyama I."/>
            <person name="Ito T."/>
            <person name="Fujiyama A."/>
            <person name="Inagaki F."/>
            <person name="Takami H."/>
        </authorList>
    </citation>
    <scope>NUCLEOTIDE SEQUENCE</scope>
    <source>
        <strain evidence="1">Expedition CK06-06</strain>
    </source>
</reference>
<dbReference type="EMBL" id="BARU01048544">
    <property type="protein sequence ID" value="GAH97225.1"/>
    <property type="molecule type" value="Genomic_DNA"/>
</dbReference>
<proteinExistence type="predicted"/>
<feature type="non-terminal residue" evidence="1">
    <location>
        <position position="1"/>
    </location>
</feature>
<protein>
    <submittedName>
        <fullName evidence="1">Uncharacterized protein</fullName>
    </submittedName>
</protein>
<name>X1KUB6_9ZZZZ</name>
<accession>X1KUB6</accession>
<comment type="caution">
    <text evidence="1">The sequence shown here is derived from an EMBL/GenBank/DDBJ whole genome shotgun (WGS) entry which is preliminary data.</text>
</comment>
<gene>
    <name evidence="1" type="ORF">S03H2_72083</name>
</gene>
<evidence type="ECO:0000313" key="1">
    <source>
        <dbReference type="EMBL" id="GAH97225.1"/>
    </source>
</evidence>
<dbReference type="AlphaFoldDB" id="X1KUB6"/>
<sequence length="53" mass="5889">KIRLGQNLGEKIPGFWGRNLKKSRGGEHAKTRDEKNLDFTNCAHNTGLAILAI</sequence>